<feature type="region of interest" description="Disordered" evidence="8">
    <location>
        <begin position="31"/>
        <end position="60"/>
    </location>
</feature>
<dbReference type="EMBL" id="BDIP01000557">
    <property type="protein sequence ID" value="GIQ82004.1"/>
    <property type="molecule type" value="Genomic_DNA"/>
</dbReference>
<evidence type="ECO:0000256" key="2">
    <source>
        <dbReference type="ARBA" id="ARBA00004240"/>
    </source>
</evidence>
<keyword evidence="4" id="KW-0963">Cytoplasm</keyword>
<dbReference type="OrthoDB" id="449062at2759"/>
<dbReference type="SMART" id="SM00185">
    <property type="entry name" value="ARM"/>
    <property type="match status" value="4"/>
</dbReference>
<evidence type="ECO:0000256" key="8">
    <source>
        <dbReference type="SAM" id="MobiDB-lite"/>
    </source>
</evidence>
<dbReference type="Gene3D" id="1.25.10.10">
    <property type="entry name" value="Leucine-rich Repeat Variant"/>
    <property type="match status" value="3"/>
</dbReference>
<dbReference type="InterPro" id="IPR016024">
    <property type="entry name" value="ARM-type_fold"/>
</dbReference>
<dbReference type="PANTHER" id="PTHR10957">
    <property type="entry name" value="RAP1 GTPASE-GDP DISSOCIATION STIMULATOR 1"/>
    <property type="match status" value="1"/>
</dbReference>
<sequence length="736" mass="79363">MDDYNKTNSTCPECMRECDMDKCLDILGQDNNPSHLSGHEDTDMETGEGAGEGEGEDAQPVSTLALRSQFERVRVQLEEPGAGVARALKTLAEMAGRDDDSATLLSLGSHLLVVRALKAYPSNAKIAASAAGVTWIMSSGGPECKKALLDAGILRLLQTSLTTHSTDQEVLIPSMITLNNLSIDDPECINAMYEMGVHTVLIVVCQANVDHELVAKSACEVLGNMTSVDLSSRPSLVSIEMAAFLTFCLHAYGEDQEFTSIALSVMVNCVCEATFLPHMVGSLAHVFALRAIQEYPGSCEVVTKAIIVLTAMSHVADVGDDFRRVLYDCGTGSVLVNTLQAYVHDLTVCELCVECMGEICLADGVEASMAALGCPAAAVEALTTHPASVMLAENVGRLIGLLCHGGEDVSSKIVLENGIVPHILRHLREDVSAIAIAGNNPDATETTLPPATDTDAPMDTNPMSAGTNLIETELRASGVVRRDIEGQDPKEALLEMRVQMLGALCLLARGADINSMMYDLDVHTTATNYLKEYPSHLGVNQYAIGIICNMAYEDKECNPALFNMETYALLEKRLTNNKMRTPEVLDAILSCISNLVEHEPLRQPMYDRDLHVHVLKTLEEFPDFQIAMGGMDILYSLSTAVSARQIGIVAAGAVPIILRTLKNHGTDAKVAKDGLRALANLAEAVENRPYMRSLCVLSTVHGVRGLRVLDSVKTVTQAHSDEDIHAAGLRVKEYLK</sequence>
<keyword evidence="5" id="KW-0256">Endoplasmic reticulum</keyword>
<evidence type="ECO:0000256" key="4">
    <source>
        <dbReference type="ARBA" id="ARBA00022490"/>
    </source>
</evidence>
<feature type="compositionally biased region" description="Acidic residues" evidence="8">
    <location>
        <begin position="42"/>
        <end position="57"/>
    </location>
</feature>
<dbReference type="InterPro" id="IPR011989">
    <property type="entry name" value="ARM-like"/>
</dbReference>
<dbReference type="GO" id="GO:0005783">
    <property type="term" value="C:endoplasmic reticulum"/>
    <property type="evidence" value="ECO:0007669"/>
    <property type="project" value="UniProtKB-SubCell"/>
</dbReference>
<feature type="compositionally biased region" description="Low complexity" evidence="8">
    <location>
        <begin position="441"/>
        <end position="460"/>
    </location>
</feature>
<dbReference type="Proteomes" id="UP000265618">
    <property type="component" value="Unassembled WGS sequence"/>
</dbReference>
<dbReference type="GO" id="GO:0005085">
    <property type="term" value="F:guanyl-nucleotide exchange factor activity"/>
    <property type="evidence" value="ECO:0007669"/>
    <property type="project" value="InterPro"/>
</dbReference>
<dbReference type="InterPro" id="IPR000225">
    <property type="entry name" value="Armadillo"/>
</dbReference>
<dbReference type="PROSITE" id="PS50176">
    <property type="entry name" value="ARM_REPEAT"/>
    <property type="match status" value="1"/>
</dbReference>
<evidence type="ECO:0000256" key="6">
    <source>
        <dbReference type="ARBA" id="ARBA00023128"/>
    </source>
</evidence>
<evidence type="ECO:0000313" key="9">
    <source>
        <dbReference type="EMBL" id="GIQ82004.1"/>
    </source>
</evidence>
<protein>
    <submittedName>
        <fullName evidence="9">Uncharacterized protein</fullName>
    </submittedName>
</protein>
<comment type="caution">
    <text evidence="9">The sequence shown here is derived from an EMBL/GenBank/DDBJ whole genome shotgun (WGS) entry which is preliminary data.</text>
</comment>
<gene>
    <name evidence="9" type="ORF">KIPB_003066</name>
</gene>
<dbReference type="GO" id="GO:0005739">
    <property type="term" value="C:mitochondrion"/>
    <property type="evidence" value="ECO:0007669"/>
    <property type="project" value="UniProtKB-SubCell"/>
</dbReference>
<feature type="repeat" description="ARM" evidence="7">
    <location>
        <begin position="652"/>
        <end position="682"/>
    </location>
</feature>
<proteinExistence type="predicted"/>
<organism evidence="9 10">
    <name type="scientific">Kipferlia bialata</name>
    <dbReference type="NCBI Taxonomy" id="797122"/>
    <lineage>
        <taxon>Eukaryota</taxon>
        <taxon>Metamonada</taxon>
        <taxon>Carpediemonas-like organisms</taxon>
        <taxon>Kipferlia</taxon>
    </lineage>
</organism>
<evidence type="ECO:0000256" key="3">
    <source>
        <dbReference type="ARBA" id="ARBA00004514"/>
    </source>
</evidence>
<name>A0A9K3GFI9_9EUKA</name>
<dbReference type="GO" id="GO:0005829">
    <property type="term" value="C:cytosol"/>
    <property type="evidence" value="ECO:0007669"/>
    <property type="project" value="UniProtKB-SubCell"/>
</dbReference>
<evidence type="ECO:0000313" key="10">
    <source>
        <dbReference type="Proteomes" id="UP000265618"/>
    </source>
</evidence>
<keyword evidence="10" id="KW-1185">Reference proteome</keyword>
<dbReference type="AlphaFoldDB" id="A0A9K3GFI9"/>
<keyword evidence="6" id="KW-0496">Mitochondrion</keyword>
<accession>A0A9K3GFI9</accession>
<evidence type="ECO:0000256" key="7">
    <source>
        <dbReference type="PROSITE-ProRule" id="PRU00259"/>
    </source>
</evidence>
<evidence type="ECO:0000256" key="5">
    <source>
        <dbReference type="ARBA" id="ARBA00022824"/>
    </source>
</evidence>
<dbReference type="InterPro" id="IPR040144">
    <property type="entry name" value="RAP1GDS1"/>
</dbReference>
<dbReference type="SUPFAM" id="SSF48371">
    <property type="entry name" value="ARM repeat"/>
    <property type="match status" value="1"/>
</dbReference>
<reference evidence="9 10" key="1">
    <citation type="journal article" date="2018" name="PLoS ONE">
        <title>The draft genome of Kipferlia bialata reveals reductive genome evolution in fornicate parasites.</title>
        <authorList>
            <person name="Tanifuji G."/>
            <person name="Takabayashi S."/>
            <person name="Kume K."/>
            <person name="Takagi M."/>
            <person name="Nakayama T."/>
            <person name="Kamikawa R."/>
            <person name="Inagaki Y."/>
            <person name="Hashimoto T."/>
        </authorList>
    </citation>
    <scope>NUCLEOTIDE SEQUENCE [LARGE SCALE GENOMIC DNA]</scope>
    <source>
        <strain evidence="9">NY0173</strain>
    </source>
</reference>
<feature type="region of interest" description="Disordered" evidence="8">
    <location>
        <begin position="441"/>
        <end position="461"/>
    </location>
</feature>
<evidence type="ECO:0000256" key="1">
    <source>
        <dbReference type="ARBA" id="ARBA00004173"/>
    </source>
</evidence>
<comment type="subcellular location">
    <subcellularLocation>
        <location evidence="3">Cytoplasm</location>
        <location evidence="3">Cytosol</location>
    </subcellularLocation>
    <subcellularLocation>
        <location evidence="2">Endoplasmic reticulum</location>
    </subcellularLocation>
    <subcellularLocation>
        <location evidence="1">Mitochondrion</location>
    </subcellularLocation>
</comment>